<dbReference type="AlphaFoldDB" id="A0A6A5WP73"/>
<feature type="transmembrane region" description="Helical" evidence="1">
    <location>
        <begin position="487"/>
        <end position="512"/>
    </location>
</feature>
<accession>A0A6A5WP73</accession>
<evidence type="ECO:0000313" key="3">
    <source>
        <dbReference type="Proteomes" id="UP000799779"/>
    </source>
</evidence>
<gene>
    <name evidence="2" type="ORF">P154DRAFT_430269</name>
</gene>
<reference evidence="2" key="1">
    <citation type="journal article" date="2020" name="Stud. Mycol.">
        <title>101 Dothideomycetes genomes: a test case for predicting lifestyles and emergence of pathogens.</title>
        <authorList>
            <person name="Haridas S."/>
            <person name="Albert R."/>
            <person name="Binder M."/>
            <person name="Bloem J."/>
            <person name="Labutti K."/>
            <person name="Salamov A."/>
            <person name="Andreopoulos B."/>
            <person name="Baker S."/>
            <person name="Barry K."/>
            <person name="Bills G."/>
            <person name="Bluhm B."/>
            <person name="Cannon C."/>
            <person name="Castanera R."/>
            <person name="Culley D."/>
            <person name="Daum C."/>
            <person name="Ezra D."/>
            <person name="Gonzalez J."/>
            <person name="Henrissat B."/>
            <person name="Kuo A."/>
            <person name="Liang C."/>
            <person name="Lipzen A."/>
            <person name="Lutzoni F."/>
            <person name="Magnuson J."/>
            <person name="Mondo S."/>
            <person name="Nolan M."/>
            <person name="Ohm R."/>
            <person name="Pangilinan J."/>
            <person name="Park H.-J."/>
            <person name="Ramirez L."/>
            <person name="Alfaro M."/>
            <person name="Sun H."/>
            <person name="Tritt A."/>
            <person name="Yoshinaga Y."/>
            <person name="Zwiers L.-H."/>
            <person name="Turgeon B."/>
            <person name="Goodwin S."/>
            <person name="Spatafora J."/>
            <person name="Crous P."/>
            <person name="Grigoriev I."/>
        </authorList>
    </citation>
    <scope>NUCLEOTIDE SEQUENCE</scope>
    <source>
        <strain evidence="2">CBS 123094</strain>
    </source>
</reference>
<evidence type="ECO:0000256" key="1">
    <source>
        <dbReference type="SAM" id="Phobius"/>
    </source>
</evidence>
<keyword evidence="1" id="KW-0812">Transmembrane</keyword>
<organism evidence="2 3">
    <name type="scientific">Amniculicola lignicola CBS 123094</name>
    <dbReference type="NCBI Taxonomy" id="1392246"/>
    <lineage>
        <taxon>Eukaryota</taxon>
        <taxon>Fungi</taxon>
        <taxon>Dikarya</taxon>
        <taxon>Ascomycota</taxon>
        <taxon>Pezizomycotina</taxon>
        <taxon>Dothideomycetes</taxon>
        <taxon>Pleosporomycetidae</taxon>
        <taxon>Pleosporales</taxon>
        <taxon>Amniculicolaceae</taxon>
        <taxon>Amniculicola</taxon>
    </lineage>
</organism>
<keyword evidence="1" id="KW-1133">Transmembrane helix</keyword>
<dbReference type="Proteomes" id="UP000799779">
    <property type="component" value="Unassembled WGS sequence"/>
</dbReference>
<name>A0A6A5WP73_9PLEO</name>
<feature type="transmembrane region" description="Helical" evidence="1">
    <location>
        <begin position="23"/>
        <end position="46"/>
    </location>
</feature>
<evidence type="ECO:0000313" key="2">
    <source>
        <dbReference type="EMBL" id="KAF2002828.1"/>
    </source>
</evidence>
<dbReference type="OrthoDB" id="3596604at2759"/>
<keyword evidence="3" id="KW-1185">Reference proteome</keyword>
<feature type="transmembrane region" description="Helical" evidence="1">
    <location>
        <begin position="160"/>
        <end position="186"/>
    </location>
</feature>
<keyword evidence="1" id="KW-0472">Membrane</keyword>
<protein>
    <submittedName>
        <fullName evidence="2">Uncharacterized protein</fullName>
    </submittedName>
</protein>
<proteinExistence type="predicted"/>
<feature type="transmembrane region" description="Helical" evidence="1">
    <location>
        <begin position="66"/>
        <end position="85"/>
    </location>
</feature>
<sequence length="599" mass="68891">MDSDSQSLLNNAKKYDHHESRKFLMKIGFGRFFVTLIFCTLIAVSLKAYEGFNEPNIISNLGNRVFNALMLGLSLGLGLNLASSLKRYAVILRWKLLTRRYVSLEVFDLILGLETLTKVMKLMVISFPGVKKMKNAKKWPWKRMKNWPWFRDARDDGTRFTWIVCFLWLLINIGAQILVAALSLFWPVDPSNTSPLLRYGTVTVSDLSTWYQNPEGITSNASSLSAANTYGTEAGAYDWKPVNESIMDQSISRNVIYKGDKYWEYRFINRNPKHLFSNYYITKRKIQSRAVCTQLKTTEDFVDPDDGSAMFAWGSLDDGTTWGKYKLPAYVRGSISWIGSRYAYCGSRCTNFTVYQTTDSSEIKAPSLFTCESTVSNVINDDPGLFYRIRDEDRDHLYTNDEFARIAAGAIAWTGYTMNEWWSRQTRHYLRGSKWSPYHMVTKDEVEELLSRFTISAIAAFDDHGIRYQVPKQYTLPTQGQQLTVDWAWILGLLGAICVIQFLALIGLLAFANKTIIRDESFFSLAMLLGPVTSKIGKEGMNMSGEEIKKHKNLQWRRIRYDYREGDRQKGEPNKVDIFWQGEDMPESRRSWASGAYYS</sequence>
<dbReference type="EMBL" id="ML977575">
    <property type="protein sequence ID" value="KAF2002828.1"/>
    <property type="molecule type" value="Genomic_DNA"/>
</dbReference>